<evidence type="ECO:0000313" key="2">
    <source>
        <dbReference type="EMBL" id="EMB33679.1"/>
    </source>
</evidence>
<dbReference type="InterPro" id="IPR036754">
    <property type="entry name" value="YbaK/aa-tRNA-synt-asso_dom_sf"/>
</dbReference>
<dbReference type="RefSeq" id="WP_002684004.1">
    <property type="nucleotide sequence ID" value="NZ_CM001795.1"/>
</dbReference>
<dbReference type="AlphaFoldDB" id="A0A0E2EHJ3"/>
<dbReference type="PATRIC" id="fig|999432.5.peg.1100"/>
<feature type="domain" description="YbaK/aminoacyl-tRNA synthetase-associated" evidence="1">
    <location>
        <begin position="26"/>
        <end position="141"/>
    </location>
</feature>
<dbReference type="Pfam" id="PF04073">
    <property type="entry name" value="tRNA_edit"/>
    <property type="match status" value="1"/>
</dbReference>
<organism evidence="2">
    <name type="scientific">Treponema denticola H-22</name>
    <dbReference type="NCBI Taxonomy" id="999432"/>
    <lineage>
        <taxon>Bacteria</taxon>
        <taxon>Pseudomonadati</taxon>
        <taxon>Spirochaetota</taxon>
        <taxon>Spirochaetia</taxon>
        <taxon>Spirochaetales</taxon>
        <taxon>Treponemataceae</taxon>
        <taxon>Treponema</taxon>
    </lineage>
</organism>
<dbReference type="HOGENOM" id="CLU_094875_0_3_12"/>
<dbReference type="Proteomes" id="UP000011705">
    <property type="component" value="Chromosome"/>
</dbReference>
<dbReference type="EMBL" id="AGDV01000010">
    <property type="protein sequence ID" value="EMB33679.1"/>
    <property type="molecule type" value="Genomic_DNA"/>
</dbReference>
<dbReference type="GO" id="GO:0002161">
    <property type="term" value="F:aminoacyl-tRNA deacylase activity"/>
    <property type="evidence" value="ECO:0007669"/>
    <property type="project" value="InterPro"/>
</dbReference>
<dbReference type="PANTHER" id="PTHR30411:SF1">
    <property type="entry name" value="CYTOPLASMIC PROTEIN"/>
    <property type="match status" value="1"/>
</dbReference>
<dbReference type="Gene3D" id="3.90.960.10">
    <property type="entry name" value="YbaK/aminoacyl-tRNA synthetase-associated domain"/>
    <property type="match status" value="1"/>
</dbReference>
<protein>
    <recommendedName>
        <fullName evidence="1">YbaK/aminoacyl-tRNA synthetase-associated domain-containing protein</fullName>
    </recommendedName>
</protein>
<gene>
    <name evidence="2" type="ORF">HMPREF9726_01059</name>
</gene>
<evidence type="ECO:0000259" key="1">
    <source>
        <dbReference type="Pfam" id="PF04073"/>
    </source>
</evidence>
<sequence length="153" mass="16977">MGLKEARDHLSLFSLEDRIIEFDTSSATVELAAEAVGCKPEFIVKTLAFMVKEDPILILLAGSARIDNAKFRKTFHCKTKMMNEEQLFNFIGHPAGGVCPFGLKTQVPVYIDESIRPLDWVYPAAGAENTAVRMNVQELEKASKAVTWVSVSK</sequence>
<accession>A0A0E2EHJ3</accession>
<name>A0A0E2EHJ3_TREDN</name>
<reference evidence="2" key="1">
    <citation type="submission" date="2012-01" db="EMBL/GenBank/DDBJ databases">
        <title>The Genome Sequence of Treponema denticola H-22.</title>
        <authorList>
            <consortium name="The Broad Institute Genome Sequencing Platform"/>
            <person name="Earl A."/>
            <person name="Ward D."/>
            <person name="Feldgarden M."/>
            <person name="Gevers D."/>
            <person name="Blanton J.M."/>
            <person name="Fenno C.J."/>
            <person name="Baranova O.V."/>
            <person name="Mathney J."/>
            <person name="Dewhirst F.E."/>
            <person name="Izard J."/>
            <person name="Young S.K."/>
            <person name="Zeng Q."/>
            <person name="Gargeya S."/>
            <person name="Fitzgerald M."/>
            <person name="Haas B."/>
            <person name="Abouelleil A."/>
            <person name="Alvarado L."/>
            <person name="Arachchi H.M."/>
            <person name="Berlin A."/>
            <person name="Chapman S.B."/>
            <person name="Gearin G."/>
            <person name="Goldberg J."/>
            <person name="Griggs A."/>
            <person name="Gujja S."/>
            <person name="Hansen M."/>
            <person name="Heiman D."/>
            <person name="Howarth C."/>
            <person name="Larimer J."/>
            <person name="Lui A."/>
            <person name="MacDonald P.J.P."/>
            <person name="McCowen C."/>
            <person name="Montmayeur A."/>
            <person name="Murphy C."/>
            <person name="Neiman D."/>
            <person name="Pearson M."/>
            <person name="Priest M."/>
            <person name="Roberts A."/>
            <person name="Saif S."/>
            <person name="Shea T."/>
            <person name="Sisk P."/>
            <person name="Stolte C."/>
            <person name="Sykes S."/>
            <person name="Wortman J."/>
            <person name="Nusbaum C."/>
            <person name="Birren B."/>
        </authorList>
    </citation>
    <scope>NUCLEOTIDE SEQUENCE [LARGE SCALE GENOMIC DNA]</scope>
    <source>
        <strain evidence="2">H-22</strain>
    </source>
</reference>
<dbReference type="PANTHER" id="PTHR30411">
    <property type="entry name" value="CYTOPLASMIC PROTEIN"/>
    <property type="match status" value="1"/>
</dbReference>
<dbReference type="InterPro" id="IPR007214">
    <property type="entry name" value="YbaK/aa-tRNA-synth-assoc-dom"/>
</dbReference>
<dbReference type="CDD" id="cd04333">
    <property type="entry name" value="ProX_deacylase"/>
    <property type="match status" value="1"/>
</dbReference>
<dbReference type="SUPFAM" id="SSF55826">
    <property type="entry name" value="YbaK/ProRS associated domain"/>
    <property type="match status" value="1"/>
</dbReference>
<proteinExistence type="predicted"/>
<comment type="caution">
    <text evidence="2">The sequence shown here is derived from an EMBL/GenBank/DDBJ whole genome shotgun (WGS) entry which is preliminary data.</text>
</comment>